<keyword evidence="3" id="KW-1185">Reference proteome</keyword>
<name>A0AAD7FTH0_9AGAR</name>
<feature type="compositionally biased region" description="Basic and acidic residues" evidence="1">
    <location>
        <begin position="1"/>
        <end position="10"/>
    </location>
</feature>
<reference evidence="2" key="1">
    <citation type="submission" date="2023-03" db="EMBL/GenBank/DDBJ databases">
        <title>Massive genome expansion in bonnet fungi (Mycena s.s.) driven by repeated elements and novel gene families across ecological guilds.</title>
        <authorList>
            <consortium name="Lawrence Berkeley National Laboratory"/>
            <person name="Harder C.B."/>
            <person name="Miyauchi S."/>
            <person name="Viragh M."/>
            <person name="Kuo A."/>
            <person name="Thoen E."/>
            <person name="Andreopoulos B."/>
            <person name="Lu D."/>
            <person name="Skrede I."/>
            <person name="Drula E."/>
            <person name="Henrissat B."/>
            <person name="Morin E."/>
            <person name="Kohler A."/>
            <person name="Barry K."/>
            <person name="LaButti K."/>
            <person name="Morin E."/>
            <person name="Salamov A."/>
            <person name="Lipzen A."/>
            <person name="Mereny Z."/>
            <person name="Hegedus B."/>
            <person name="Baldrian P."/>
            <person name="Stursova M."/>
            <person name="Weitz H."/>
            <person name="Taylor A."/>
            <person name="Grigoriev I.V."/>
            <person name="Nagy L.G."/>
            <person name="Martin F."/>
            <person name="Kauserud H."/>
        </authorList>
    </citation>
    <scope>NUCLEOTIDE SEQUENCE</scope>
    <source>
        <strain evidence="2">9284</strain>
    </source>
</reference>
<comment type="caution">
    <text evidence="2">The sequence shown here is derived from an EMBL/GenBank/DDBJ whole genome shotgun (WGS) entry which is preliminary data.</text>
</comment>
<feature type="region of interest" description="Disordered" evidence="1">
    <location>
        <begin position="1"/>
        <end position="20"/>
    </location>
</feature>
<evidence type="ECO:0000256" key="1">
    <source>
        <dbReference type="SAM" id="MobiDB-lite"/>
    </source>
</evidence>
<proteinExistence type="predicted"/>
<evidence type="ECO:0000313" key="2">
    <source>
        <dbReference type="EMBL" id="KAJ7637019.1"/>
    </source>
</evidence>
<feature type="compositionally biased region" description="Low complexity" evidence="1">
    <location>
        <begin position="221"/>
        <end position="232"/>
    </location>
</feature>
<sequence length="351" mass="38574">MSHNSHDLRSPKRKRKGDVDKADALAAAISLSLLDNANSASIPAAAATSNLVPPPPPQPVNEEDVKALADALVETGNTQPLSTEQLASIDYLTAAQLNADAHREGFLIDDDQELDGLDQREAEQMEAAMQRLAGGDFDLQEEDVGQMEICEHLIIEQYAAYNRHMKEAADVREAERLARPIPPPASSLPNEDATPLPLFELISAPPPPISPPNAHPKADTPPGDSDGAASDSESTSLDGDSSQPKSPRRKAQQSVNYLVQKAVRGWKHIFQQARERREVDERAWQEQLEMILRCSDEISDKQARQRFAQQARQAEANRQAKMWANHVEAGSTDELRSTVRNSVLVTMKLHA</sequence>
<organism evidence="2 3">
    <name type="scientific">Roridomyces roridus</name>
    <dbReference type="NCBI Taxonomy" id="1738132"/>
    <lineage>
        <taxon>Eukaryota</taxon>
        <taxon>Fungi</taxon>
        <taxon>Dikarya</taxon>
        <taxon>Basidiomycota</taxon>
        <taxon>Agaricomycotina</taxon>
        <taxon>Agaricomycetes</taxon>
        <taxon>Agaricomycetidae</taxon>
        <taxon>Agaricales</taxon>
        <taxon>Marasmiineae</taxon>
        <taxon>Mycenaceae</taxon>
        <taxon>Roridomyces</taxon>
    </lineage>
</organism>
<feature type="compositionally biased region" description="Polar residues" evidence="1">
    <location>
        <begin position="233"/>
        <end position="245"/>
    </location>
</feature>
<evidence type="ECO:0000313" key="3">
    <source>
        <dbReference type="Proteomes" id="UP001221142"/>
    </source>
</evidence>
<dbReference type="AlphaFoldDB" id="A0AAD7FTH0"/>
<dbReference type="EMBL" id="JARKIF010000006">
    <property type="protein sequence ID" value="KAJ7637019.1"/>
    <property type="molecule type" value="Genomic_DNA"/>
</dbReference>
<gene>
    <name evidence="2" type="ORF">FB45DRAFT_1056262</name>
</gene>
<dbReference type="Proteomes" id="UP001221142">
    <property type="component" value="Unassembled WGS sequence"/>
</dbReference>
<accession>A0AAD7FTH0</accession>
<feature type="compositionally biased region" description="Pro residues" evidence="1">
    <location>
        <begin position="204"/>
        <end position="214"/>
    </location>
</feature>
<feature type="region of interest" description="Disordered" evidence="1">
    <location>
        <begin position="198"/>
        <end position="254"/>
    </location>
</feature>
<protein>
    <submittedName>
        <fullName evidence="2">Uncharacterized protein</fullName>
    </submittedName>
</protein>